<dbReference type="PROSITE" id="PS00464">
    <property type="entry name" value="RIBOSOMAL_L22"/>
    <property type="match status" value="1"/>
</dbReference>
<protein>
    <recommendedName>
        <fullName evidence="6 7">Large ribosomal subunit protein uL22</fullName>
    </recommendedName>
</protein>
<evidence type="ECO:0000256" key="10">
    <source>
        <dbReference type="RuleBase" id="RU004008"/>
    </source>
</evidence>
<keyword evidence="5 7" id="KW-0687">Ribonucleoprotein</keyword>
<dbReference type="GO" id="GO:0003735">
    <property type="term" value="F:structural constituent of ribosome"/>
    <property type="evidence" value="ECO:0007669"/>
    <property type="project" value="InterPro"/>
</dbReference>
<dbReference type="GO" id="GO:0022625">
    <property type="term" value="C:cytosolic large ribosomal subunit"/>
    <property type="evidence" value="ECO:0007669"/>
    <property type="project" value="TreeGrafter"/>
</dbReference>
<sequence>MVQENKNFATAKAKSIRVSPRKLNLVAAFIRNMKVSEALVQLTFSPKRIAKVVKDCLQSAVANAENNLGLDIDRLVITKATVGKALVMKRVMPRAKGRATRINKFFSNLYIIVTEKEDN</sequence>
<evidence type="ECO:0000256" key="1">
    <source>
        <dbReference type="ARBA" id="ARBA00009451"/>
    </source>
</evidence>
<dbReference type="InterPro" id="IPR001063">
    <property type="entry name" value="Ribosomal_uL22"/>
</dbReference>
<dbReference type="Gene3D" id="3.90.470.10">
    <property type="entry name" value="Ribosomal protein L22/L17"/>
    <property type="match status" value="1"/>
</dbReference>
<evidence type="ECO:0000313" key="12">
    <source>
        <dbReference type="Proteomes" id="UP000018149"/>
    </source>
</evidence>
<evidence type="ECO:0000256" key="3">
    <source>
        <dbReference type="ARBA" id="ARBA00022884"/>
    </source>
</evidence>
<dbReference type="RefSeq" id="WP_023507972.1">
    <property type="nucleotide sequence ID" value="NZ_LN794217.1"/>
</dbReference>
<dbReference type="STRING" id="109232.RMONA_08195"/>
<gene>
    <name evidence="7 11" type="primary">rplV</name>
    <name evidence="11" type="ORF">RMONA_08195</name>
</gene>
<reference evidence="11 12" key="1">
    <citation type="submission" date="2015-01" db="EMBL/GenBank/DDBJ databases">
        <title>Draft genome sequence of Rickettsia monacensis strain IrR/Munich.</title>
        <authorList>
            <person name="Felsheim R.F."/>
            <person name="Johnson S.L."/>
            <person name="Kurtti T.J."/>
            <person name="Munderloh U.G."/>
        </authorList>
    </citation>
    <scope>NUCLEOTIDE SEQUENCE [LARGE SCALE GENOMIC DNA]</scope>
    <source>
        <strain evidence="11 12">IrR/Munich</strain>
    </source>
</reference>
<evidence type="ECO:0000256" key="2">
    <source>
        <dbReference type="ARBA" id="ARBA00022730"/>
    </source>
</evidence>
<evidence type="ECO:0000256" key="9">
    <source>
        <dbReference type="RuleBase" id="RU004006"/>
    </source>
</evidence>
<dbReference type="GO" id="GO:0006412">
    <property type="term" value="P:translation"/>
    <property type="evidence" value="ECO:0007669"/>
    <property type="project" value="UniProtKB-UniRule"/>
</dbReference>
<dbReference type="InterPro" id="IPR018260">
    <property type="entry name" value="Ribosomal_uL22_CS"/>
</dbReference>
<dbReference type="GO" id="GO:0019843">
    <property type="term" value="F:rRNA binding"/>
    <property type="evidence" value="ECO:0007669"/>
    <property type="project" value="UniProtKB-UniRule"/>
</dbReference>
<evidence type="ECO:0000256" key="5">
    <source>
        <dbReference type="ARBA" id="ARBA00023274"/>
    </source>
</evidence>
<dbReference type="HAMAP" id="MF_01331_B">
    <property type="entry name" value="Ribosomal_uL22_B"/>
    <property type="match status" value="1"/>
</dbReference>
<organism evidence="11 12">
    <name type="scientific">Rickettsia monacensis</name>
    <dbReference type="NCBI Taxonomy" id="109232"/>
    <lineage>
        <taxon>Bacteria</taxon>
        <taxon>Pseudomonadati</taxon>
        <taxon>Pseudomonadota</taxon>
        <taxon>Alphaproteobacteria</taxon>
        <taxon>Rickettsiales</taxon>
        <taxon>Rickettsiaceae</taxon>
        <taxon>Rickettsieae</taxon>
        <taxon>Rickettsia</taxon>
        <taxon>spotted fever group</taxon>
    </lineage>
</organism>
<keyword evidence="4 7" id="KW-0689">Ribosomal protein</keyword>
<dbReference type="SUPFAM" id="SSF54843">
    <property type="entry name" value="Ribosomal protein L22"/>
    <property type="match status" value="1"/>
</dbReference>
<dbReference type="HOGENOM" id="CLU_083987_3_0_5"/>
<evidence type="ECO:0000256" key="6">
    <source>
        <dbReference type="ARBA" id="ARBA00035207"/>
    </source>
</evidence>
<dbReference type="InterPro" id="IPR047867">
    <property type="entry name" value="Ribosomal_uL22_bac/org-type"/>
</dbReference>
<dbReference type="InterPro" id="IPR005727">
    <property type="entry name" value="Ribosomal_uL22_bac/chlpt-type"/>
</dbReference>
<dbReference type="KEGG" id="rmc:RMONA_08195"/>
<dbReference type="CDD" id="cd00336">
    <property type="entry name" value="Ribosomal_L22"/>
    <property type="match status" value="1"/>
</dbReference>
<accession>A0A0B7J687</accession>
<keyword evidence="3 7" id="KW-0694">RNA-binding</keyword>
<dbReference type="Pfam" id="PF00237">
    <property type="entry name" value="Ribosomal_L22"/>
    <property type="match status" value="1"/>
</dbReference>
<dbReference type="PANTHER" id="PTHR13501:SF8">
    <property type="entry name" value="LARGE RIBOSOMAL SUBUNIT PROTEIN UL22M"/>
    <property type="match status" value="1"/>
</dbReference>
<dbReference type="InterPro" id="IPR036394">
    <property type="entry name" value="Ribosomal_uL22_sf"/>
</dbReference>
<dbReference type="AlphaFoldDB" id="A0A0B7J687"/>
<keyword evidence="2 7" id="KW-0699">rRNA-binding</keyword>
<evidence type="ECO:0000256" key="8">
    <source>
        <dbReference type="RuleBase" id="RU004005"/>
    </source>
</evidence>
<comment type="subunit">
    <text evidence="7 9">Part of the 50S ribosomal subunit.</text>
</comment>
<comment type="similarity">
    <text evidence="1 7 8">Belongs to the universal ribosomal protein uL22 family.</text>
</comment>
<evidence type="ECO:0000313" key="11">
    <source>
        <dbReference type="EMBL" id="CEO17988.1"/>
    </source>
</evidence>
<dbReference type="EMBL" id="LN794217">
    <property type="protein sequence ID" value="CEO17988.1"/>
    <property type="molecule type" value="Genomic_DNA"/>
</dbReference>
<dbReference type="Proteomes" id="UP000018149">
    <property type="component" value="Chromosome I"/>
</dbReference>
<dbReference type="PANTHER" id="PTHR13501">
    <property type="entry name" value="CHLOROPLAST 50S RIBOSOMAL PROTEIN L22-RELATED"/>
    <property type="match status" value="1"/>
</dbReference>
<evidence type="ECO:0000256" key="4">
    <source>
        <dbReference type="ARBA" id="ARBA00022980"/>
    </source>
</evidence>
<comment type="function">
    <text evidence="7">The globular domain of the protein is located near the polypeptide exit tunnel on the outside of the subunit, while an extended beta-hairpin is found that lines the wall of the exit tunnel in the center of the 70S ribosome.</text>
</comment>
<proteinExistence type="inferred from homology"/>
<dbReference type="NCBIfam" id="TIGR01044">
    <property type="entry name" value="rplV_bact"/>
    <property type="match status" value="1"/>
</dbReference>
<evidence type="ECO:0000256" key="7">
    <source>
        <dbReference type="HAMAP-Rule" id="MF_01331"/>
    </source>
</evidence>
<keyword evidence="12" id="KW-1185">Reference proteome</keyword>
<comment type="function">
    <text evidence="7 10">This protein binds specifically to 23S rRNA; its binding is stimulated by other ribosomal proteins, e.g., L4, L17, and L20. It is important during the early stages of 50S assembly. It makes multiple contacts with different domains of the 23S rRNA in the assembled 50S subunit and ribosome.</text>
</comment>
<name>A0A0B7J687_9RICK</name>